<dbReference type="GO" id="GO:0016579">
    <property type="term" value="P:protein deubiquitination"/>
    <property type="evidence" value="ECO:0007669"/>
    <property type="project" value="InterPro"/>
</dbReference>
<organism evidence="10 11">
    <name type="scientific">Entamoeba invadens IP1</name>
    <dbReference type="NCBI Taxonomy" id="370355"/>
    <lineage>
        <taxon>Eukaryota</taxon>
        <taxon>Amoebozoa</taxon>
        <taxon>Evosea</taxon>
        <taxon>Archamoebae</taxon>
        <taxon>Mastigamoebida</taxon>
        <taxon>Entamoebidae</taxon>
        <taxon>Entamoeba</taxon>
    </lineage>
</organism>
<dbReference type="KEGG" id="eiv:EIN_429020"/>
<proteinExistence type="inferred from homology"/>
<keyword evidence="6 7" id="KW-0788">Thiol protease</keyword>
<dbReference type="PROSITE" id="PS50235">
    <property type="entry name" value="USP_3"/>
    <property type="match status" value="1"/>
</dbReference>
<dbReference type="GO" id="GO:0006508">
    <property type="term" value="P:proteolysis"/>
    <property type="evidence" value="ECO:0007669"/>
    <property type="project" value="UniProtKB-KW"/>
</dbReference>
<dbReference type="EMBL" id="KB206168">
    <property type="protein sequence ID" value="ELP95156.1"/>
    <property type="molecule type" value="Genomic_DNA"/>
</dbReference>
<evidence type="ECO:0000256" key="8">
    <source>
        <dbReference type="SAM" id="MobiDB-lite"/>
    </source>
</evidence>
<evidence type="ECO:0000313" key="11">
    <source>
        <dbReference type="Proteomes" id="UP000014680"/>
    </source>
</evidence>
<evidence type="ECO:0000256" key="1">
    <source>
        <dbReference type="ARBA" id="ARBA00000707"/>
    </source>
</evidence>
<dbReference type="InterPro" id="IPR001394">
    <property type="entry name" value="Peptidase_C19_UCH"/>
</dbReference>
<keyword evidence="3 7" id="KW-0645">Protease</keyword>
<dbReference type="InterPro" id="IPR018200">
    <property type="entry name" value="USP_CS"/>
</dbReference>
<reference evidence="10 11" key="1">
    <citation type="submission" date="2012-10" db="EMBL/GenBank/DDBJ databases">
        <authorList>
            <person name="Zafar N."/>
            <person name="Inman J."/>
            <person name="Hall N."/>
            <person name="Lorenzi H."/>
            <person name="Caler E."/>
        </authorList>
    </citation>
    <scope>NUCLEOTIDE SEQUENCE [LARGE SCALE GENOMIC DNA]</scope>
    <source>
        <strain evidence="10 11">IP1</strain>
    </source>
</reference>
<dbReference type="PROSITE" id="PS00972">
    <property type="entry name" value="USP_1"/>
    <property type="match status" value="1"/>
</dbReference>
<dbReference type="OrthoDB" id="29137at2759"/>
<dbReference type="RefSeq" id="XP_004261927.1">
    <property type="nucleotide sequence ID" value="XM_004261879.1"/>
</dbReference>
<keyword evidence="5 7" id="KW-0378">Hydrolase</keyword>
<evidence type="ECO:0000259" key="9">
    <source>
        <dbReference type="PROSITE" id="PS50235"/>
    </source>
</evidence>
<keyword evidence="11" id="KW-1185">Reference proteome</keyword>
<sequence length="729" mass="83930">MDSKNQYSRFFKTDDKTEEEKRKQHAFLSANYKKYFPKPATIYISQNVKGVRGIKNLGNTCYLNSSLQCLLHIPSFVNYFQNVTWQSEINKTNALGTQGKLVTKFAELVNDYYSDKTQIIDVTELKKEIDTAAPYFLGFDQHDSQELTSVLLDKIAEDLNRNAKFVDKNTTEKGFEKEEEYDGKNEAKWAELEWKNYLKHTNSIITDVFTGVYKSRLLCDVCRNENVRFEPFVYLQLALPQQPKVIKFIIFDRYLKHIKSFEIDVTYKTQEGVLNEVIGLYRAAGGKMSHSYVVLDLGYKNYVTKVHEANYFTEGSECAVVEKQSECEEFVVYDVVVNYSSYTTYRVPLVFPRSVQLDAVDDAVYQLVEDDISVSPNDDWLERPYNDLSGNCLSNGIDDKKEGDGIKEDEKIEAKSCSLDVNSLHINTSESPKKDQVKVKTIGESLKHCLSRQTTSQKEIEVQNLLTTTVEEHKESQTNILVLSTNKEKDINNSTAFETSLPKVQTSQSEMKKNPPETEKMQKSPTKIFQKIPHPTQDHNFKIIFSQENGGIVRGETLDAFAFRYIEIYTSPYTKQEQTKVTLTQLLETFQEEESLNNENKALCTKCKEVQPSHKKIELYKTSEVFVIHLKRFLEANGNLTEKVTTLVEFPVNDLDLRKYVKCYDQKTLPIYSLCAICNHSGSINFGHYTTSAKVGNKWYNFNDSITSEEKNENDLVTANAYVLYYIRK</sequence>
<comment type="catalytic activity">
    <reaction evidence="1 7">
        <text>Thiol-dependent hydrolysis of ester, thioester, amide, peptide and isopeptide bonds formed by the C-terminal Gly of ubiquitin (a 76-residue protein attached to proteins as an intracellular targeting signal).</text>
        <dbReference type="EC" id="3.4.19.12"/>
    </reaction>
</comment>
<dbReference type="GeneID" id="14894188"/>
<evidence type="ECO:0000256" key="2">
    <source>
        <dbReference type="ARBA" id="ARBA00009085"/>
    </source>
</evidence>
<dbReference type="Proteomes" id="UP000014680">
    <property type="component" value="Unassembled WGS sequence"/>
</dbReference>
<dbReference type="InterPro" id="IPR038765">
    <property type="entry name" value="Papain-like_cys_pep_sf"/>
</dbReference>
<feature type="compositionally biased region" description="Basic and acidic residues" evidence="8">
    <location>
        <begin position="510"/>
        <end position="522"/>
    </location>
</feature>
<name>A0A0A1UEX3_ENTIV</name>
<evidence type="ECO:0000256" key="6">
    <source>
        <dbReference type="ARBA" id="ARBA00022807"/>
    </source>
</evidence>
<dbReference type="SUPFAM" id="SSF54001">
    <property type="entry name" value="Cysteine proteinases"/>
    <property type="match status" value="1"/>
</dbReference>
<dbReference type="GO" id="GO:0004843">
    <property type="term" value="F:cysteine-type deubiquitinase activity"/>
    <property type="evidence" value="ECO:0007669"/>
    <property type="project" value="UniProtKB-UniRule"/>
</dbReference>
<feature type="region of interest" description="Disordered" evidence="8">
    <location>
        <begin position="501"/>
        <end position="525"/>
    </location>
</feature>
<dbReference type="OMA" id="KVHEANY"/>
<dbReference type="PANTHER" id="PTHR21646">
    <property type="entry name" value="UBIQUITIN CARBOXYL-TERMINAL HYDROLASE"/>
    <property type="match status" value="1"/>
</dbReference>
<comment type="similarity">
    <text evidence="2 7">Belongs to the peptidase C19 family.</text>
</comment>
<dbReference type="InterPro" id="IPR050185">
    <property type="entry name" value="Ub_carboxyl-term_hydrolase"/>
</dbReference>
<keyword evidence="4 7" id="KW-0833">Ubl conjugation pathway</keyword>
<feature type="domain" description="USP" evidence="9">
    <location>
        <begin position="52"/>
        <end position="729"/>
    </location>
</feature>
<evidence type="ECO:0000256" key="4">
    <source>
        <dbReference type="ARBA" id="ARBA00022786"/>
    </source>
</evidence>
<dbReference type="Pfam" id="PF00443">
    <property type="entry name" value="UCH"/>
    <property type="match status" value="1"/>
</dbReference>
<accession>A0A0A1UEX3</accession>
<evidence type="ECO:0000313" key="10">
    <source>
        <dbReference type="EMBL" id="ELP95156.1"/>
    </source>
</evidence>
<evidence type="ECO:0000256" key="7">
    <source>
        <dbReference type="RuleBase" id="RU366025"/>
    </source>
</evidence>
<dbReference type="PROSITE" id="PS00973">
    <property type="entry name" value="USP_2"/>
    <property type="match status" value="1"/>
</dbReference>
<gene>
    <name evidence="10" type="ORF">EIN_429020</name>
</gene>
<dbReference type="AlphaFoldDB" id="A0A0A1UEX3"/>
<dbReference type="EC" id="3.4.19.12" evidence="7"/>
<evidence type="ECO:0000256" key="3">
    <source>
        <dbReference type="ARBA" id="ARBA00022670"/>
    </source>
</evidence>
<evidence type="ECO:0000256" key="5">
    <source>
        <dbReference type="ARBA" id="ARBA00022801"/>
    </source>
</evidence>
<protein>
    <recommendedName>
        <fullName evidence="7">Ubiquitin carboxyl-terminal hydrolase</fullName>
        <ecNumber evidence="7">3.4.19.12</ecNumber>
    </recommendedName>
</protein>
<dbReference type="InterPro" id="IPR028889">
    <property type="entry name" value="USP"/>
</dbReference>
<dbReference type="VEuPathDB" id="AmoebaDB:EIN_429020"/>
<dbReference type="Gene3D" id="3.90.70.10">
    <property type="entry name" value="Cysteine proteinases"/>
    <property type="match status" value="2"/>
</dbReference>
<dbReference type="PANTHER" id="PTHR21646:SF24">
    <property type="entry name" value="UBIQUITIN CARBOXYL-TERMINAL HYDROLASE"/>
    <property type="match status" value="1"/>
</dbReference>